<name>A0A383VX83_TETOB</name>
<feature type="domain" description="Apple" evidence="2">
    <location>
        <begin position="77"/>
        <end position="112"/>
    </location>
</feature>
<evidence type="ECO:0000259" key="2">
    <source>
        <dbReference type="Pfam" id="PF14295"/>
    </source>
</evidence>
<keyword evidence="4" id="KW-1185">Reference proteome</keyword>
<accession>A0A383VX83</accession>
<gene>
    <name evidence="3" type="ORF">BQ4739_LOCUS10073</name>
</gene>
<dbReference type="AlphaFoldDB" id="A0A383VX83"/>
<keyword evidence="1" id="KW-0732">Signal</keyword>
<dbReference type="Proteomes" id="UP000256970">
    <property type="component" value="Unassembled WGS sequence"/>
</dbReference>
<proteinExistence type="predicted"/>
<organism evidence="3 4">
    <name type="scientific">Tetradesmus obliquus</name>
    <name type="common">Green alga</name>
    <name type="synonym">Acutodesmus obliquus</name>
    <dbReference type="NCBI Taxonomy" id="3088"/>
    <lineage>
        <taxon>Eukaryota</taxon>
        <taxon>Viridiplantae</taxon>
        <taxon>Chlorophyta</taxon>
        <taxon>core chlorophytes</taxon>
        <taxon>Chlorophyceae</taxon>
        <taxon>CS clade</taxon>
        <taxon>Sphaeropleales</taxon>
        <taxon>Scenedesmaceae</taxon>
        <taxon>Tetradesmus</taxon>
    </lineage>
</organism>
<evidence type="ECO:0000313" key="3">
    <source>
        <dbReference type="EMBL" id="SZX69801.1"/>
    </source>
</evidence>
<protein>
    <recommendedName>
        <fullName evidence="2">Apple domain-containing protein</fullName>
    </recommendedName>
</protein>
<feature type="chain" id="PRO_5017053818" description="Apple domain-containing protein" evidence="1">
    <location>
        <begin position="22"/>
        <end position="503"/>
    </location>
</feature>
<evidence type="ECO:0000313" key="4">
    <source>
        <dbReference type="Proteomes" id="UP000256970"/>
    </source>
</evidence>
<evidence type="ECO:0000256" key="1">
    <source>
        <dbReference type="SAM" id="SignalP"/>
    </source>
</evidence>
<dbReference type="Pfam" id="PF14295">
    <property type="entry name" value="PAN_4"/>
    <property type="match status" value="1"/>
</dbReference>
<reference evidence="3 4" key="1">
    <citation type="submission" date="2016-10" db="EMBL/GenBank/DDBJ databases">
        <authorList>
            <person name="Cai Z."/>
        </authorList>
    </citation>
    <scope>NUCLEOTIDE SEQUENCE [LARGE SCALE GENOMIC DNA]</scope>
</reference>
<dbReference type="InterPro" id="IPR003609">
    <property type="entry name" value="Pan_app"/>
</dbReference>
<feature type="signal peptide" evidence="1">
    <location>
        <begin position="1"/>
        <end position="21"/>
    </location>
</feature>
<sequence>MAAAAMLLSLLFLQISSGVLAATPPAWACTSVWSPGGPSTTACADASCNPKQANLAGQVLVLSVASMLYTHGGFNAAGSNPADCCKICKNTDLCNAWVFCNQREGCGPKGSCSAYINSLNATAMRQDASSARLPVIGWGSFGGRCNEDGTWPFQMCSLKQVTDVKNAVVAGQAGPGKAQGWISGVLPAKSQPAQQGCPAGLTEASCKACQATQSPSQCYQCALKVQVYGSGAASCIACASLPTAAQQDTCINCITNFSSSSSSSCSGCISWSSPGQLNVSATAACFDCVAAGGKERMSNSPCVQCLSVYPPPANMTGCFQCASDKALSSSAAYGCGKCFAAPSQYKSSCMSCLKQFNSASALTTAAANCGGCATQSVQSQPAAAQQCYNCVAKASASSGDYCSMMGNTVSAANVPLLPAYYKCLQQPDAITGSGSGCFGCLSSPVPTANAAKCLSCISAVASNPAGSTWCNSCWAAGVKDPLKCQQCLMKAGSNNAYNCAQQQ</sequence>
<dbReference type="EMBL" id="FNXT01000956">
    <property type="protein sequence ID" value="SZX69801.1"/>
    <property type="molecule type" value="Genomic_DNA"/>
</dbReference>